<keyword evidence="1" id="KW-1133">Transmembrane helix</keyword>
<feature type="transmembrane region" description="Helical" evidence="1">
    <location>
        <begin position="20"/>
        <end position="38"/>
    </location>
</feature>
<accession>A0AAC9KAT9</accession>
<proteinExistence type="predicted"/>
<evidence type="ECO:0000313" key="2">
    <source>
        <dbReference type="EMBL" id="APH54824.1"/>
    </source>
</evidence>
<reference evidence="3" key="1">
    <citation type="submission" date="2016-11" db="EMBL/GenBank/DDBJ databases">
        <title>Comparative genomic and phenotypic analysis of Granulibacter bethesdensis clinical isolates from patients with chronic granulomatous disease.</title>
        <authorList>
            <person name="Zarember K.A."/>
            <person name="Porcella S.F."/>
            <person name="Chu J."/>
            <person name="Ding L."/>
            <person name="Dahlstrom E."/>
            <person name="Barbian K."/>
            <person name="Martens C."/>
            <person name="Sykora L."/>
            <person name="Kramer S."/>
            <person name="Pettinato A.M."/>
            <person name="Hong H."/>
            <person name="Wald G."/>
            <person name="Berg L.J."/>
            <person name="Rogge L.S."/>
            <person name="Greenberg D.E."/>
            <person name="Falcone E.L."/>
            <person name="Neves J.F."/>
            <person name="Simoes M.J."/>
            <person name="Casal M."/>
            <person name="Rodriguez-Lopez F.C."/>
            <person name="Zelazny A."/>
            <person name="Gallin J.I."/>
            <person name="Holland S.M."/>
        </authorList>
    </citation>
    <scope>NUCLEOTIDE SEQUENCE [LARGE SCALE GENOMIC DNA]</scope>
    <source>
        <strain evidence="3">NIH9.1</strain>
    </source>
</reference>
<evidence type="ECO:0000256" key="1">
    <source>
        <dbReference type="SAM" id="Phobius"/>
    </source>
</evidence>
<keyword evidence="1" id="KW-0812">Transmembrane</keyword>
<protein>
    <submittedName>
        <fullName evidence="2">Uncharacterized protein</fullName>
    </submittedName>
</protein>
<keyword evidence="1" id="KW-0472">Membrane</keyword>
<gene>
    <name evidence="2" type="ORF">GbCGDNIH9_8584</name>
</gene>
<name>A0AAC9KAT9_9PROT</name>
<dbReference type="Proteomes" id="UP000182373">
    <property type="component" value="Chromosome"/>
</dbReference>
<sequence>MNSVQPSQQLIFSTMSPKNTLFILTGLTAPFFNLNFFISKIQHRRRQRKWLF</sequence>
<dbReference type="AlphaFoldDB" id="A0AAC9KAT9"/>
<organism evidence="2 3">
    <name type="scientific">Granulibacter bethesdensis</name>
    <dbReference type="NCBI Taxonomy" id="364410"/>
    <lineage>
        <taxon>Bacteria</taxon>
        <taxon>Pseudomonadati</taxon>
        <taxon>Pseudomonadota</taxon>
        <taxon>Alphaproteobacteria</taxon>
        <taxon>Acetobacterales</taxon>
        <taxon>Acetobacteraceae</taxon>
        <taxon>Granulibacter</taxon>
    </lineage>
</organism>
<evidence type="ECO:0000313" key="3">
    <source>
        <dbReference type="Proteomes" id="UP000182373"/>
    </source>
</evidence>
<dbReference type="EMBL" id="CP018191">
    <property type="protein sequence ID" value="APH54824.1"/>
    <property type="molecule type" value="Genomic_DNA"/>
</dbReference>